<protein>
    <submittedName>
        <fullName evidence="1">Uncharacterized protein</fullName>
    </submittedName>
</protein>
<sequence>MVVKKQHLGIMRILL</sequence>
<proteinExistence type="predicted"/>
<dbReference type="Gramene" id="OGLUM08G11440.1">
    <property type="protein sequence ID" value="OGLUM08G11440.1"/>
    <property type="gene ID" value="OGLUM08G11440"/>
</dbReference>
<evidence type="ECO:0000313" key="1">
    <source>
        <dbReference type="EnsemblPlants" id="OGLUM08G11440.1"/>
    </source>
</evidence>
<keyword evidence="2" id="KW-1185">Reference proteome</keyword>
<name>A0A0E0ATZ3_9ORYZ</name>
<evidence type="ECO:0000313" key="2">
    <source>
        <dbReference type="Proteomes" id="UP000026961"/>
    </source>
</evidence>
<organism evidence="1">
    <name type="scientific">Oryza glumipatula</name>
    <dbReference type="NCBI Taxonomy" id="40148"/>
    <lineage>
        <taxon>Eukaryota</taxon>
        <taxon>Viridiplantae</taxon>
        <taxon>Streptophyta</taxon>
        <taxon>Embryophyta</taxon>
        <taxon>Tracheophyta</taxon>
        <taxon>Spermatophyta</taxon>
        <taxon>Magnoliopsida</taxon>
        <taxon>Liliopsida</taxon>
        <taxon>Poales</taxon>
        <taxon>Poaceae</taxon>
        <taxon>BOP clade</taxon>
        <taxon>Oryzoideae</taxon>
        <taxon>Oryzeae</taxon>
        <taxon>Oryzinae</taxon>
        <taxon>Oryza</taxon>
    </lineage>
</organism>
<accession>A0A0E0ATZ3</accession>
<reference evidence="1" key="1">
    <citation type="submission" date="2015-04" db="UniProtKB">
        <authorList>
            <consortium name="EnsemblPlants"/>
        </authorList>
    </citation>
    <scope>IDENTIFICATION</scope>
</reference>
<dbReference type="Proteomes" id="UP000026961">
    <property type="component" value="Chromosome 8"/>
</dbReference>
<reference evidence="1" key="2">
    <citation type="submission" date="2018-05" db="EMBL/GenBank/DDBJ databases">
        <title>OgluRS3 (Oryza glumaepatula Reference Sequence Version 3).</title>
        <authorList>
            <person name="Zhang J."/>
            <person name="Kudrna D."/>
            <person name="Lee S."/>
            <person name="Talag J."/>
            <person name="Welchert J."/>
            <person name="Wing R.A."/>
        </authorList>
    </citation>
    <scope>NUCLEOTIDE SEQUENCE [LARGE SCALE GENOMIC DNA]</scope>
</reference>
<dbReference type="EnsemblPlants" id="OGLUM08G11440.1">
    <property type="protein sequence ID" value="OGLUM08G11440.1"/>
    <property type="gene ID" value="OGLUM08G11440"/>
</dbReference>
<dbReference type="HOGENOM" id="CLU_3434269_0_0_1"/>